<dbReference type="Pfam" id="PF00293">
    <property type="entry name" value="NUDIX"/>
    <property type="match status" value="1"/>
</dbReference>
<sequence length="204" mass="22693">MDANGVSFNIEEAMKLQNSEGLSFGDLDPGPGPYDAFRFCPRCGCECLSVREQRAIRCGRCGFQFFFNTSAAAGAFVFHQDRLILCVRARDPAKGKLDLPGGFIEFNETVEDSLRREISEELNIETTNYRYLSSAPNDYLYGGVLYKVTDIFFVCDAPEIHALKAADDVADYRLVSAGDIEPEELAFNSTRLALVKLKAWLDSA</sequence>
<feature type="domain" description="Nudix hydrolase" evidence="1">
    <location>
        <begin position="68"/>
        <end position="198"/>
    </location>
</feature>
<protein>
    <submittedName>
        <fullName evidence="2">Hydrolase NUDIX family</fullName>
    </submittedName>
</protein>
<dbReference type="InterPro" id="IPR015797">
    <property type="entry name" value="NUDIX_hydrolase-like_dom_sf"/>
</dbReference>
<gene>
    <name evidence="2" type="ORF">sS8_1456</name>
</gene>
<dbReference type="PROSITE" id="PS51462">
    <property type="entry name" value="NUDIX"/>
    <property type="match status" value="1"/>
</dbReference>
<dbReference type="SUPFAM" id="SSF55811">
    <property type="entry name" value="Nudix"/>
    <property type="match status" value="1"/>
</dbReference>
<proteinExistence type="predicted"/>
<evidence type="ECO:0000259" key="1">
    <source>
        <dbReference type="PROSITE" id="PS51462"/>
    </source>
</evidence>
<dbReference type="GO" id="GO:0016787">
    <property type="term" value="F:hydrolase activity"/>
    <property type="evidence" value="ECO:0007669"/>
    <property type="project" value="UniProtKB-KW"/>
</dbReference>
<dbReference type="EMBL" id="AP017928">
    <property type="protein sequence ID" value="BBA33416.1"/>
    <property type="molecule type" value="Genomic_DNA"/>
</dbReference>
<name>A0A250KPE4_9GAMM</name>
<reference evidence="2 3" key="1">
    <citation type="submission" date="2016-12" db="EMBL/GenBank/DDBJ databases">
        <title>Genome sequencing of Methylocaldum marinum.</title>
        <authorList>
            <person name="Takeuchi M."/>
            <person name="Kamagata Y."/>
            <person name="Hiraoka S."/>
            <person name="Oshima K."/>
            <person name="Hattori M."/>
            <person name="Iwasaki W."/>
        </authorList>
    </citation>
    <scope>NUCLEOTIDE SEQUENCE [LARGE SCALE GENOMIC DNA]</scope>
    <source>
        <strain evidence="2 3">S8</strain>
    </source>
</reference>
<dbReference type="PANTHER" id="PTHR43736">
    <property type="entry name" value="ADP-RIBOSE PYROPHOSPHATASE"/>
    <property type="match status" value="1"/>
</dbReference>
<dbReference type="OrthoDB" id="542521at2"/>
<evidence type="ECO:0000313" key="3">
    <source>
        <dbReference type="Proteomes" id="UP000266313"/>
    </source>
</evidence>
<dbReference type="InterPro" id="IPR000086">
    <property type="entry name" value="NUDIX_hydrolase_dom"/>
</dbReference>
<evidence type="ECO:0000313" key="2">
    <source>
        <dbReference type="EMBL" id="BBA33416.1"/>
    </source>
</evidence>
<accession>A0A250KPE4</accession>
<dbReference type="PANTHER" id="PTHR43736:SF1">
    <property type="entry name" value="DIHYDRONEOPTERIN TRIPHOSPHATE DIPHOSPHATASE"/>
    <property type="match status" value="1"/>
</dbReference>
<dbReference type="AlphaFoldDB" id="A0A250KPE4"/>
<keyword evidence="3" id="KW-1185">Reference proteome</keyword>
<dbReference type="KEGG" id="mmai:sS8_1456"/>
<dbReference type="CDD" id="cd04681">
    <property type="entry name" value="NUDIX_Hydrolase"/>
    <property type="match status" value="1"/>
</dbReference>
<keyword evidence="2" id="KW-0378">Hydrolase</keyword>
<dbReference type="Gene3D" id="3.90.79.10">
    <property type="entry name" value="Nucleoside Triphosphate Pyrophosphohydrolase"/>
    <property type="match status" value="1"/>
</dbReference>
<dbReference type="Proteomes" id="UP000266313">
    <property type="component" value="Chromosome"/>
</dbReference>
<organism evidence="2 3">
    <name type="scientific">Methylocaldum marinum</name>
    <dbReference type="NCBI Taxonomy" id="1432792"/>
    <lineage>
        <taxon>Bacteria</taxon>
        <taxon>Pseudomonadati</taxon>
        <taxon>Pseudomonadota</taxon>
        <taxon>Gammaproteobacteria</taxon>
        <taxon>Methylococcales</taxon>
        <taxon>Methylococcaceae</taxon>
        <taxon>Methylocaldum</taxon>
    </lineage>
</organism>